<dbReference type="CDD" id="cd00293">
    <property type="entry name" value="USP-like"/>
    <property type="match status" value="1"/>
</dbReference>
<evidence type="ECO:0000313" key="5">
    <source>
        <dbReference type="EMBL" id="MBB5346527.1"/>
    </source>
</evidence>
<dbReference type="InterPro" id="IPR006016">
    <property type="entry name" value="UspA"/>
</dbReference>
<comment type="caution">
    <text evidence="5">The sequence shown here is derived from an EMBL/GenBank/DDBJ whole genome shotgun (WGS) entry which is preliminary data.</text>
</comment>
<reference evidence="5 6" key="1">
    <citation type="submission" date="2020-08" db="EMBL/GenBank/DDBJ databases">
        <title>Genomic Encyclopedia of Type Strains, Phase IV (KMG-IV): sequencing the most valuable type-strain genomes for metagenomic binning, comparative biology and taxonomic classification.</title>
        <authorList>
            <person name="Goeker M."/>
        </authorList>
    </citation>
    <scope>NUCLEOTIDE SEQUENCE [LARGE SCALE GENOMIC DNA]</scope>
    <source>
        <strain evidence="5 6">DSM 28570</strain>
    </source>
</reference>
<name>A0A840UJL0_9BACT</name>
<dbReference type="PANTHER" id="PTHR46268:SF27">
    <property type="entry name" value="UNIVERSAL STRESS PROTEIN RV2623"/>
    <property type="match status" value="1"/>
</dbReference>
<organism evidence="5 6">
    <name type="scientific">Desulfoprunum benzoelyticum</name>
    <dbReference type="NCBI Taxonomy" id="1506996"/>
    <lineage>
        <taxon>Bacteria</taxon>
        <taxon>Pseudomonadati</taxon>
        <taxon>Thermodesulfobacteriota</taxon>
        <taxon>Desulfobulbia</taxon>
        <taxon>Desulfobulbales</taxon>
        <taxon>Desulfobulbaceae</taxon>
        <taxon>Desulfoprunum</taxon>
    </lineage>
</organism>
<evidence type="ECO:0000259" key="4">
    <source>
        <dbReference type="Pfam" id="PF00582"/>
    </source>
</evidence>
<dbReference type="PRINTS" id="PR01438">
    <property type="entry name" value="UNVRSLSTRESS"/>
</dbReference>
<protein>
    <submittedName>
        <fullName evidence="5">Nucleotide-binding universal stress UspA family protein</fullName>
    </submittedName>
</protein>
<dbReference type="AlphaFoldDB" id="A0A840UJL0"/>
<dbReference type="InterPro" id="IPR014729">
    <property type="entry name" value="Rossmann-like_a/b/a_fold"/>
</dbReference>
<keyword evidence="6" id="KW-1185">Reference proteome</keyword>
<accession>A0A840UJL0</accession>
<feature type="domain" description="UspA" evidence="4">
    <location>
        <begin position="7"/>
        <end position="161"/>
    </location>
</feature>
<evidence type="ECO:0000256" key="3">
    <source>
        <dbReference type="ARBA" id="ARBA00022840"/>
    </source>
</evidence>
<sequence length="163" mass="17874">MKNIPQIKTILYATDLGKFTRPVFRQAVAHANVHNARIIMLNVVEPLTETARAIISGYMPETAIEEVQKDGMKNIIATMKERVKKFCDEECGGAGVDEIPLQDIVVVAGRPSEEILLAAEKYNADMIVMGQSSKKVLGSKVMGSSARRVARLTKVPILIVPNI</sequence>
<evidence type="ECO:0000256" key="1">
    <source>
        <dbReference type="ARBA" id="ARBA00008791"/>
    </source>
</evidence>
<dbReference type="InterPro" id="IPR006015">
    <property type="entry name" value="Universal_stress_UspA"/>
</dbReference>
<dbReference type="GO" id="GO:0005524">
    <property type="term" value="F:ATP binding"/>
    <property type="evidence" value="ECO:0007669"/>
    <property type="project" value="UniProtKB-KW"/>
</dbReference>
<keyword evidence="3" id="KW-0067">ATP-binding</keyword>
<evidence type="ECO:0000256" key="2">
    <source>
        <dbReference type="ARBA" id="ARBA00022741"/>
    </source>
</evidence>
<dbReference type="EMBL" id="JACHEO010000001">
    <property type="protein sequence ID" value="MBB5346527.1"/>
    <property type="molecule type" value="Genomic_DNA"/>
</dbReference>
<dbReference type="Proteomes" id="UP000539642">
    <property type="component" value="Unassembled WGS sequence"/>
</dbReference>
<dbReference type="Gene3D" id="3.40.50.620">
    <property type="entry name" value="HUPs"/>
    <property type="match status" value="1"/>
</dbReference>
<gene>
    <name evidence="5" type="ORF">HNQ81_000234</name>
</gene>
<proteinExistence type="inferred from homology"/>
<dbReference type="RefSeq" id="WP_183347450.1">
    <property type="nucleotide sequence ID" value="NZ_JACHEO010000001.1"/>
</dbReference>
<dbReference type="Pfam" id="PF00582">
    <property type="entry name" value="Usp"/>
    <property type="match status" value="1"/>
</dbReference>
<comment type="similarity">
    <text evidence="1">Belongs to the universal stress protein A family.</text>
</comment>
<dbReference type="SUPFAM" id="SSF52402">
    <property type="entry name" value="Adenine nucleotide alpha hydrolases-like"/>
    <property type="match status" value="1"/>
</dbReference>
<evidence type="ECO:0000313" key="6">
    <source>
        <dbReference type="Proteomes" id="UP000539642"/>
    </source>
</evidence>
<dbReference type="PANTHER" id="PTHR46268">
    <property type="entry name" value="STRESS RESPONSE PROTEIN NHAX"/>
    <property type="match status" value="1"/>
</dbReference>
<keyword evidence="2" id="KW-0547">Nucleotide-binding</keyword>